<accession>A0A6T7NTC0</accession>
<dbReference type="SMART" id="SM00829">
    <property type="entry name" value="PKS_ER"/>
    <property type="match status" value="1"/>
</dbReference>
<dbReference type="InterPro" id="IPR011032">
    <property type="entry name" value="GroES-like_sf"/>
</dbReference>
<dbReference type="PANTHER" id="PTHR43401">
    <property type="entry name" value="L-THREONINE 3-DEHYDROGENASE"/>
    <property type="match status" value="1"/>
</dbReference>
<dbReference type="InterPro" id="IPR013154">
    <property type="entry name" value="ADH-like_N"/>
</dbReference>
<dbReference type="GO" id="GO:0016491">
    <property type="term" value="F:oxidoreductase activity"/>
    <property type="evidence" value="ECO:0007669"/>
    <property type="project" value="UniProtKB-KW"/>
</dbReference>
<dbReference type="InterPro" id="IPR002328">
    <property type="entry name" value="ADH_Zn_CS"/>
</dbReference>
<gene>
    <name evidence="6" type="ORF">PANT1444_LOCUS3395</name>
    <name evidence="7" type="ORF">PANT1444_LOCUS3396</name>
    <name evidence="8" type="ORF">PANT1444_LOCUS3397</name>
</gene>
<dbReference type="Gene3D" id="3.90.180.10">
    <property type="entry name" value="Medium-chain alcohol dehydrogenases, catalytic domain"/>
    <property type="match status" value="1"/>
</dbReference>
<dbReference type="InterPro" id="IPR050129">
    <property type="entry name" value="Zn_alcohol_dh"/>
</dbReference>
<dbReference type="InterPro" id="IPR020843">
    <property type="entry name" value="ER"/>
</dbReference>
<dbReference type="Pfam" id="PF00107">
    <property type="entry name" value="ADH_zinc_N"/>
    <property type="match status" value="1"/>
</dbReference>
<dbReference type="AlphaFoldDB" id="A0A6T7NTC0"/>
<dbReference type="Pfam" id="PF08240">
    <property type="entry name" value="ADH_N"/>
    <property type="match status" value="1"/>
</dbReference>
<evidence type="ECO:0000313" key="8">
    <source>
        <dbReference type="EMBL" id="CAD8473542.1"/>
    </source>
</evidence>
<dbReference type="GO" id="GO:0008270">
    <property type="term" value="F:zinc ion binding"/>
    <property type="evidence" value="ECO:0007669"/>
    <property type="project" value="InterPro"/>
</dbReference>
<dbReference type="InterPro" id="IPR013149">
    <property type="entry name" value="ADH-like_C"/>
</dbReference>
<evidence type="ECO:0000313" key="7">
    <source>
        <dbReference type="EMBL" id="CAD8473540.1"/>
    </source>
</evidence>
<sequence>MMKAVRYHGPDVAFTFEDIPKPEAGAGEVLVEVKAAALCHTELHFADGTLNLGVKPITMGHEAAGIIVAVGAGVPAERVGERVVVYYYVGCGGCRWCVAGEEALCDALTAQLGFISDGGLAQFLKAPARNAVPLPDTLSFEAAAPIGCGVTTAVHACRLAGVAPGEWVAVYGVNGVGFGLVQLLKHRGAKVIAITRSEQRRIKAKELGADVTIDATDATTVAAAVRAATGGAGCDVIFECVGRRETMDACVGWVGALGKRGRLVFVGYTAGDLHEFRCHPIPMVVYEQKVMGSVGASLADLQESVALVASGAVSTVIDSVLPLADFQAGLDKIKACECLGKVVCLPCDR</sequence>
<dbReference type="InterPro" id="IPR036291">
    <property type="entry name" value="NAD(P)-bd_dom_sf"/>
</dbReference>
<keyword evidence="2 4" id="KW-0862">Zinc</keyword>
<evidence type="ECO:0000313" key="6">
    <source>
        <dbReference type="EMBL" id="CAD8473538.1"/>
    </source>
</evidence>
<dbReference type="SUPFAM" id="SSF51735">
    <property type="entry name" value="NAD(P)-binding Rossmann-fold domains"/>
    <property type="match status" value="1"/>
</dbReference>
<protein>
    <recommendedName>
        <fullName evidence="5">Enoyl reductase (ER) domain-containing protein</fullName>
    </recommendedName>
</protein>
<evidence type="ECO:0000259" key="5">
    <source>
        <dbReference type="SMART" id="SM00829"/>
    </source>
</evidence>
<organism evidence="8">
    <name type="scientific">Phaeocystis antarctica</name>
    <dbReference type="NCBI Taxonomy" id="33657"/>
    <lineage>
        <taxon>Eukaryota</taxon>
        <taxon>Haptista</taxon>
        <taxon>Haptophyta</taxon>
        <taxon>Prymnesiophyceae</taxon>
        <taxon>Phaeocystales</taxon>
        <taxon>Phaeocystaceae</taxon>
        <taxon>Phaeocystis</taxon>
    </lineage>
</organism>
<evidence type="ECO:0000256" key="2">
    <source>
        <dbReference type="ARBA" id="ARBA00022833"/>
    </source>
</evidence>
<keyword evidence="3" id="KW-0560">Oxidoreductase</keyword>
<name>A0A6T7NTC0_9EUKA</name>
<dbReference type="PANTHER" id="PTHR43401:SF2">
    <property type="entry name" value="L-THREONINE 3-DEHYDROGENASE"/>
    <property type="match status" value="1"/>
</dbReference>
<evidence type="ECO:0000256" key="4">
    <source>
        <dbReference type="RuleBase" id="RU361277"/>
    </source>
</evidence>
<comment type="cofactor">
    <cofactor evidence="4">
        <name>Zn(2+)</name>
        <dbReference type="ChEBI" id="CHEBI:29105"/>
    </cofactor>
</comment>
<dbReference type="EMBL" id="HBEP01006150">
    <property type="protein sequence ID" value="CAD8473540.1"/>
    <property type="molecule type" value="Transcribed_RNA"/>
</dbReference>
<comment type="similarity">
    <text evidence="4">Belongs to the zinc-containing alcohol dehydrogenase family.</text>
</comment>
<evidence type="ECO:0000256" key="1">
    <source>
        <dbReference type="ARBA" id="ARBA00022723"/>
    </source>
</evidence>
<feature type="domain" description="Enoyl reductase (ER)" evidence="5">
    <location>
        <begin position="9"/>
        <end position="344"/>
    </location>
</feature>
<evidence type="ECO:0000256" key="3">
    <source>
        <dbReference type="ARBA" id="ARBA00023002"/>
    </source>
</evidence>
<proteinExistence type="inferred from homology"/>
<dbReference type="PROSITE" id="PS00059">
    <property type="entry name" value="ADH_ZINC"/>
    <property type="match status" value="1"/>
</dbReference>
<dbReference type="EMBL" id="HBEP01006151">
    <property type="protein sequence ID" value="CAD8473542.1"/>
    <property type="molecule type" value="Transcribed_RNA"/>
</dbReference>
<dbReference type="EMBL" id="HBEP01006149">
    <property type="protein sequence ID" value="CAD8473538.1"/>
    <property type="molecule type" value="Transcribed_RNA"/>
</dbReference>
<dbReference type="SUPFAM" id="SSF50129">
    <property type="entry name" value="GroES-like"/>
    <property type="match status" value="1"/>
</dbReference>
<reference evidence="8" key="1">
    <citation type="submission" date="2021-01" db="EMBL/GenBank/DDBJ databases">
        <authorList>
            <person name="Corre E."/>
            <person name="Pelletier E."/>
            <person name="Niang G."/>
            <person name="Scheremetjew M."/>
            <person name="Finn R."/>
            <person name="Kale V."/>
            <person name="Holt S."/>
            <person name="Cochrane G."/>
            <person name="Meng A."/>
            <person name="Brown T."/>
            <person name="Cohen L."/>
        </authorList>
    </citation>
    <scope>NUCLEOTIDE SEQUENCE</scope>
    <source>
        <strain evidence="8">CCMP1374</strain>
    </source>
</reference>
<keyword evidence="1 4" id="KW-0479">Metal-binding</keyword>